<gene>
    <name evidence="1" type="ORF">SAMN05216337_103949</name>
</gene>
<dbReference type="InterPro" id="IPR027396">
    <property type="entry name" value="DsrEFH-like"/>
</dbReference>
<name>A0A1G7GWW8_9BRAD</name>
<evidence type="ECO:0000313" key="2">
    <source>
        <dbReference type="Proteomes" id="UP000199245"/>
    </source>
</evidence>
<organism evidence="1 2">
    <name type="scientific">Bradyrhizobium brasilense</name>
    <dbReference type="NCBI Taxonomy" id="1419277"/>
    <lineage>
        <taxon>Bacteria</taxon>
        <taxon>Pseudomonadati</taxon>
        <taxon>Pseudomonadota</taxon>
        <taxon>Alphaproteobacteria</taxon>
        <taxon>Hyphomicrobiales</taxon>
        <taxon>Nitrobacteraceae</taxon>
        <taxon>Bradyrhizobium</taxon>
    </lineage>
</organism>
<sequence length="172" mass="18950">MRISRRTLTVVTGLVLAFAVPFAAAMLLTGSVAAVSKPEPKKPESSKPEPRVHHVVLPINSDDPTTMRALISTALNLPKYYRERNEPFEIEVVAYNAGVHMLRADTSPVKDLLRVVRGLTPDIRLVVCEATKLGMERAEGHPLVLLDHVDLVPNGPGRIIELQEAGWSYIRS</sequence>
<evidence type="ECO:0008006" key="3">
    <source>
        <dbReference type="Google" id="ProtNLM"/>
    </source>
</evidence>
<protein>
    <recommendedName>
        <fullName evidence="3">Sulfur reduction protein DsrE</fullName>
    </recommendedName>
</protein>
<reference evidence="1 2" key="1">
    <citation type="submission" date="2016-10" db="EMBL/GenBank/DDBJ databases">
        <authorList>
            <person name="de Groot N.N."/>
        </authorList>
    </citation>
    <scope>NUCLEOTIDE SEQUENCE [LARGE SCALE GENOMIC DNA]</scope>
    <source>
        <strain evidence="1 2">R5</strain>
    </source>
</reference>
<dbReference type="EMBL" id="FMZW01000039">
    <property type="protein sequence ID" value="SDE92660.1"/>
    <property type="molecule type" value="Genomic_DNA"/>
</dbReference>
<dbReference type="AlphaFoldDB" id="A0A1G7GWW8"/>
<accession>A0A1G7GWW8</accession>
<dbReference type="Proteomes" id="UP000199245">
    <property type="component" value="Unassembled WGS sequence"/>
</dbReference>
<dbReference type="Gene3D" id="3.40.1260.10">
    <property type="entry name" value="DsrEFH-like"/>
    <property type="match status" value="1"/>
</dbReference>
<dbReference type="PANTHER" id="PTHR37691">
    <property type="entry name" value="BLR3518 PROTEIN"/>
    <property type="match status" value="1"/>
</dbReference>
<proteinExistence type="predicted"/>
<dbReference type="RefSeq" id="WP_092088064.1">
    <property type="nucleotide sequence ID" value="NZ_FMZW01000039.1"/>
</dbReference>
<dbReference type="PANTHER" id="PTHR37691:SF1">
    <property type="entry name" value="BLR3518 PROTEIN"/>
    <property type="match status" value="1"/>
</dbReference>
<dbReference type="SUPFAM" id="SSF75169">
    <property type="entry name" value="DsrEFH-like"/>
    <property type="match status" value="1"/>
</dbReference>
<evidence type="ECO:0000313" key="1">
    <source>
        <dbReference type="EMBL" id="SDE92660.1"/>
    </source>
</evidence>